<evidence type="ECO:0000313" key="2">
    <source>
        <dbReference type="Proteomes" id="UP001322785"/>
    </source>
</evidence>
<organism evidence="1 2">
    <name type="scientific">Rhizobium indigoferae</name>
    <dbReference type="NCBI Taxonomy" id="158891"/>
    <lineage>
        <taxon>Bacteria</taxon>
        <taxon>Pseudomonadati</taxon>
        <taxon>Pseudomonadota</taxon>
        <taxon>Alphaproteobacteria</taxon>
        <taxon>Hyphomicrobiales</taxon>
        <taxon>Rhizobiaceae</taxon>
        <taxon>Rhizobium/Agrobacterium group</taxon>
        <taxon>Rhizobium</taxon>
    </lineage>
</organism>
<sequence>MTLGIKDTITMLLDRLNWPIRMARWQAARGFASLLDSSERAVATEAFLEWLASRRMENEIVSGLAALMCADDAHLPPWPTVKAAISKSSILADFLFQKLYGVRLGGWTTAHSGEIPSHFEPTSYFKETIGQAVPSVLETEFRYHERSMDRPFYEQWAWEWQNIMESTGSPHSSYPYHFLHKQGARDGVSVQTSQAQCNVYRSAFLRTLGYAVAAWRMPLDEAVMSAARCLPLSRGLLSVVPTSRPSWLGALPEKCVAEESGFKLAAEQLISTTSRRRMVPVSMRLPIANSVAEFGELLVDAFYVSDDFVPSDQMMEADGARNLWWNINDLVSIRGRLPVAPTNEYTVSGRSGSCLPVALNMMPSHFGFWQNDYFHIGLSFPGSFNFDSALSVDFGDGSGSFTSGGERVGVWKTWNDDWVPTYPVDGHVRSGVITEVGRRFLDRFAQKSNMRLGWRVTLKVWRAGDYGSHRPMERFAHFVMP</sequence>
<evidence type="ECO:0000313" key="1">
    <source>
        <dbReference type="EMBL" id="WQN37702.1"/>
    </source>
</evidence>
<dbReference type="RefSeq" id="WP_193445564.1">
    <property type="nucleotide sequence ID" value="NZ_BSOQ01000025.1"/>
</dbReference>
<protein>
    <submittedName>
        <fullName evidence="1">Uncharacterized protein</fullName>
    </submittedName>
</protein>
<keyword evidence="2" id="KW-1185">Reference proteome</keyword>
<dbReference type="Proteomes" id="UP001322785">
    <property type="component" value="Chromosome"/>
</dbReference>
<gene>
    <name evidence="1" type="ORF">U5G49_002837</name>
</gene>
<name>A0ABZ0ZDJ5_9HYPH</name>
<accession>A0ABZ0ZDJ5</accession>
<reference evidence="1 2" key="1">
    <citation type="submission" date="2023-12" db="EMBL/GenBank/DDBJ databases">
        <authorList>
            <person name="Menendez E."/>
            <person name="Kaur S."/>
            <person name="Flores-Felix J.D."/>
            <person name="diCenzo G.C."/>
            <person name="Peix A."/>
            <person name="Velazquez E."/>
        </authorList>
    </citation>
    <scope>NUCLEOTIDE SEQUENCE [LARGE SCALE GENOMIC DNA]</scope>
    <source>
        <strain evidence="1 2">CIP 108029</strain>
    </source>
</reference>
<proteinExistence type="predicted"/>
<dbReference type="EMBL" id="CP140635">
    <property type="protein sequence ID" value="WQN37702.1"/>
    <property type="molecule type" value="Genomic_DNA"/>
</dbReference>